<proteinExistence type="predicted"/>
<dbReference type="AlphaFoldDB" id="A0A2P2IMH9"/>
<organism evidence="1">
    <name type="scientific">Rhizophora mucronata</name>
    <name type="common">Asiatic mangrove</name>
    <dbReference type="NCBI Taxonomy" id="61149"/>
    <lineage>
        <taxon>Eukaryota</taxon>
        <taxon>Viridiplantae</taxon>
        <taxon>Streptophyta</taxon>
        <taxon>Embryophyta</taxon>
        <taxon>Tracheophyta</taxon>
        <taxon>Spermatophyta</taxon>
        <taxon>Magnoliopsida</taxon>
        <taxon>eudicotyledons</taxon>
        <taxon>Gunneridae</taxon>
        <taxon>Pentapetalae</taxon>
        <taxon>rosids</taxon>
        <taxon>fabids</taxon>
        <taxon>Malpighiales</taxon>
        <taxon>Rhizophoraceae</taxon>
        <taxon>Rhizophora</taxon>
    </lineage>
</organism>
<sequence>MKVVAMILMAHFTNWATPTSTFPSFEITYFLTIQYPKAAPVRTIPTKTNT</sequence>
<name>A0A2P2IMH9_RHIMU</name>
<protein>
    <submittedName>
        <fullName evidence="1">Uncharacterized protein</fullName>
    </submittedName>
</protein>
<dbReference type="EMBL" id="GGEC01001955">
    <property type="protein sequence ID" value="MBW82438.1"/>
    <property type="molecule type" value="Transcribed_RNA"/>
</dbReference>
<reference evidence="1" key="1">
    <citation type="submission" date="2018-02" db="EMBL/GenBank/DDBJ databases">
        <title>Rhizophora mucronata_Transcriptome.</title>
        <authorList>
            <person name="Meera S.P."/>
            <person name="Sreeshan A."/>
            <person name="Augustine A."/>
        </authorList>
    </citation>
    <scope>NUCLEOTIDE SEQUENCE</scope>
    <source>
        <tissue evidence="1">Leaf</tissue>
    </source>
</reference>
<dbReference type="EMBL" id="GGEC01001954">
    <property type="protein sequence ID" value="MBW82437.1"/>
    <property type="molecule type" value="Transcribed_RNA"/>
</dbReference>
<accession>A0A2P2IMH9</accession>
<evidence type="ECO:0000313" key="1">
    <source>
        <dbReference type="EMBL" id="MBW82437.1"/>
    </source>
</evidence>